<keyword evidence="8" id="KW-0449">Lipoprotein</keyword>
<sequence length="217" mass="21936">MEVFKSSLCLVSTLAIALMVVIMPVQGQISTSCSASMISSFTPCINFVTNSSGNGTSPTADCCNALRSLTSTSMDCMCLIVTGSVPFQIPINRTLAISLPRACNMASVPVQCKATGAPVPAPGPAALGPTLSPQATPSPTGPSPKASSVPGSTSPALAPGSDTTPSLTPDSPTVNSDAPTTTTGSRPVLTPSAGNRPQSLSPSLVLFVLGIIFIMYY</sequence>
<dbReference type="FunFam" id="1.10.110.10:FF:000001">
    <property type="entry name" value="Bifunctional inhibitor/lipid-transfer protein/seed storage 2S albumin superfamily protein"/>
    <property type="match status" value="1"/>
</dbReference>
<feature type="compositionally biased region" description="Polar residues" evidence="9">
    <location>
        <begin position="174"/>
        <end position="185"/>
    </location>
</feature>
<dbReference type="SMART" id="SM00499">
    <property type="entry name" value="AAI"/>
    <property type="match status" value="1"/>
</dbReference>
<reference evidence="12 13" key="1">
    <citation type="journal article" date="2018" name="PLoS Genet.">
        <title>Population sequencing reveals clonal diversity and ancestral inbreeding in the grapevine cultivar Chardonnay.</title>
        <authorList>
            <person name="Roach M.J."/>
            <person name="Johnson D.L."/>
            <person name="Bohlmann J."/>
            <person name="van Vuuren H.J."/>
            <person name="Jones S.J."/>
            <person name="Pretorius I.S."/>
            <person name="Schmidt S.A."/>
            <person name="Borneman A.R."/>
        </authorList>
    </citation>
    <scope>NUCLEOTIDE SEQUENCE [LARGE SCALE GENOMIC DNA]</scope>
    <source>
        <strain evidence="13">cv. Chardonnay</strain>
        <tissue evidence="12">Leaf</tissue>
    </source>
</reference>
<organism evidence="12 13">
    <name type="scientific">Vitis vinifera</name>
    <name type="common">Grape</name>
    <dbReference type="NCBI Taxonomy" id="29760"/>
    <lineage>
        <taxon>Eukaryota</taxon>
        <taxon>Viridiplantae</taxon>
        <taxon>Streptophyta</taxon>
        <taxon>Embryophyta</taxon>
        <taxon>Tracheophyta</taxon>
        <taxon>Spermatophyta</taxon>
        <taxon>Magnoliopsida</taxon>
        <taxon>eudicotyledons</taxon>
        <taxon>Gunneridae</taxon>
        <taxon>Pentapetalae</taxon>
        <taxon>rosids</taxon>
        <taxon>Vitales</taxon>
        <taxon>Vitaceae</taxon>
        <taxon>Viteae</taxon>
        <taxon>Vitis</taxon>
    </lineage>
</organism>
<keyword evidence="4" id="KW-0472">Membrane</keyword>
<dbReference type="InterPro" id="IPR016140">
    <property type="entry name" value="Bifunc_inhib/LTP/seed_store"/>
</dbReference>
<dbReference type="Pfam" id="PF14368">
    <property type="entry name" value="LTP_2"/>
    <property type="match status" value="1"/>
</dbReference>
<evidence type="ECO:0000259" key="11">
    <source>
        <dbReference type="SMART" id="SM00499"/>
    </source>
</evidence>
<evidence type="ECO:0000256" key="2">
    <source>
        <dbReference type="ARBA" id="ARBA00009748"/>
    </source>
</evidence>
<evidence type="ECO:0000256" key="1">
    <source>
        <dbReference type="ARBA" id="ARBA00004609"/>
    </source>
</evidence>
<keyword evidence="3" id="KW-1003">Cell membrane</keyword>
<dbReference type="AlphaFoldDB" id="A0A438F6X5"/>
<accession>A0A438F6X5</accession>
<feature type="chain" id="PRO_5019263331" description="Bifunctional inhibitor/plant lipid transfer protein/seed storage helical domain-containing protein" evidence="10">
    <location>
        <begin position="28"/>
        <end position="217"/>
    </location>
</feature>
<keyword evidence="7" id="KW-0325">Glycoprotein</keyword>
<keyword evidence="6" id="KW-1015">Disulfide bond</keyword>
<feature type="signal peptide" evidence="10">
    <location>
        <begin position="1"/>
        <end position="27"/>
    </location>
</feature>
<comment type="similarity">
    <text evidence="2">Belongs to the plant LTP family.</text>
</comment>
<feature type="region of interest" description="Disordered" evidence="9">
    <location>
        <begin position="123"/>
        <end position="197"/>
    </location>
</feature>
<dbReference type="PROSITE" id="PS51257">
    <property type="entry name" value="PROKAR_LIPOPROTEIN"/>
    <property type="match status" value="1"/>
</dbReference>
<evidence type="ECO:0000256" key="4">
    <source>
        <dbReference type="ARBA" id="ARBA00022622"/>
    </source>
</evidence>
<keyword evidence="5 10" id="KW-0732">Signal</keyword>
<feature type="compositionally biased region" description="Low complexity" evidence="9">
    <location>
        <begin position="159"/>
        <end position="173"/>
    </location>
</feature>
<dbReference type="GO" id="GO:0098552">
    <property type="term" value="C:side of membrane"/>
    <property type="evidence" value="ECO:0007669"/>
    <property type="project" value="UniProtKB-KW"/>
</dbReference>
<dbReference type="Gene3D" id="1.10.110.10">
    <property type="entry name" value="Plant lipid-transfer and hydrophobic proteins"/>
    <property type="match status" value="1"/>
</dbReference>
<comment type="subcellular location">
    <subcellularLocation>
        <location evidence="1">Cell membrane</location>
        <topology evidence="1">Lipid-anchor</topology>
        <topology evidence="1">GPI-anchor</topology>
    </subcellularLocation>
</comment>
<dbReference type="InterPro" id="IPR043325">
    <property type="entry name" value="LTSS"/>
</dbReference>
<feature type="compositionally biased region" description="Polar residues" evidence="9">
    <location>
        <begin position="145"/>
        <end position="155"/>
    </location>
</feature>
<dbReference type="EMBL" id="QGNW01001107">
    <property type="protein sequence ID" value="RVW55767.1"/>
    <property type="molecule type" value="Genomic_DNA"/>
</dbReference>
<evidence type="ECO:0000256" key="6">
    <source>
        <dbReference type="ARBA" id="ARBA00023157"/>
    </source>
</evidence>
<evidence type="ECO:0000256" key="9">
    <source>
        <dbReference type="SAM" id="MobiDB-lite"/>
    </source>
</evidence>
<evidence type="ECO:0000256" key="5">
    <source>
        <dbReference type="ARBA" id="ARBA00022729"/>
    </source>
</evidence>
<evidence type="ECO:0000256" key="10">
    <source>
        <dbReference type="SAM" id="SignalP"/>
    </source>
</evidence>
<comment type="caution">
    <text evidence="12">The sequence shown here is derived from an EMBL/GenBank/DDBJ whole genome shotgun (WGS) entry which is preliminary data.</text>
</comment>
<evidence type="ECO:0000256" key="3">
    <source>
        <dbReference type="ARBA" id="ARBA00022475"/>
    </source>
</evidence>
<keyword evidence="4" id="KW-0336">GPI-anchor</keyword>
<dbReference type="Proteomes" id="UP000288805">
    <property type="component" value="Unassembled WGS sequence"/>
</dbReference>
<dbReference type="InterPro" id="IPR036312">
    <property type="entry name" value="Bifun_inhib/LTP/seed_sf"/>
</dbReference>
<evidence type="ECO:0000313" key="13">
    <source>
        <dbReference type="Proteomes" id="UP000288805"/>
    </source>
</evidence>
<proteinExistence type="inferred from homology"/>
<evidence type="ECO:0000256" key="7">
    <source>
        <dbReference type="ARBA" id="ARBA00023180"/>
    </source>
</evidence>
<dbReference type="PANTHER" id="PTHR33044">
    <property type="entry name" value="BIFUNCTIONAL INHIBITOR/LIPID-TRANSFER PROTEIN/SEED STORAGE 2S ALBUMIN SUPERFAMILY PROTEIN-RELATED"/>
    <property type="match status" value="1"/>
</dbReference>
<dbReference type="GO" id="GO:0005886">
    <property type="term" value="C:plasma membrane"/>
    <property type="evidence" value="ECO:0007669"/>
    <property type="project" value="UniProtKB-SubCell"/>
</dbReference>
<gene>
    <name evidence="12" type="ORF">CK203_075780</name>
</gene>
<protein>
    <recommendedName>
        <fullName evidence="11">Bifunctional inhibitor/plant lipid transfer protein/seed storage helical domain-containing protein</fullName>
    </recommendedName>
</protein>
<evidence type="ECO:0000313" key="12">
    <source>
        <dbReference type="EMBL" id="RVW55767.1"/>
    </source>
</evidence>
<name>A0A438F6X5_VITVI</name>
<dbReference type="SUPFAM" id="SSF47699">
    <property type="entry name" value="Bifunctional inhibitor/lipid-transfer protein/seed storage 2S albumin"/>
    <property type="match status" value="1"/>
</dbReference>
<dbReference type="CDD" id="cd00010">
    <property type="entry name" value="AAI_LTSS"/>
    <property type="match status" value="1"/>
</dbReference>
<feature type="domain" description="Bifunctional inhibitor/plant lipid transfer protein/seed storage helical" evidence="11">
    <location>
        <begin position="33"/>
        <end position="112"/>
    </location>
</feature>
<evidence type="ECO:0000256" key="8">
    <source>
        <dbReference type="ARBA" id="ARBA00023288"/>
    </source>
</evidence>